<comment type="similarity">
    <text evidence="2">Belongs to the retinoblastoma protein (RB) family.</text>
</comment>
<evidence type="ECO:0000256" key="2">
    <source>
        <dbReference type="ARBA" id="ARBA00009475"/>
    </source>
</evidence>
<dbReference type="GO" id="GO:0005634">
    <property type="term" value="C:nucleus"/>
    <property type="evidence" value="ECO:0007669"/>
    <property type="project" value="UniProtKB-SubCell"/>
</dbReference>
<evidence type="ECO:0000259" key="10">
    <source>
        <dbReference type="SMART" id="SM01367"/>
    </source>
</evidence>
<dbReference type="OrthoDB" id="844594at2759"/>
<feature type="domain" description="Retinoblastoma-associated protein A-box" evidence="11">
    <location>
        <begin position="492"/>
        <end position="686"/>
    </location>
</feature>
<evidence type="ECO:0000256" key="1">
    <source>
        <dbReference type="ARBA" id="ARBA00004123"/>
    </source>
</evidence>
<sequence length="985" mass="107266">MPEGRGVDMNGETMSMEVREAQSPLKSENSQPKRRSPLRACKPENVDVNVVSSKQAGQGMAGGPSTNGSDTKSRTGSNVEKFVEVAEARFRKRCEVGLGLGDGTTQEAMRLFRASKHLLKTNIGTIGTGTAEETERLWSACVLYVVRRLGTGVCAGGDRVENGAPAGFTFSQLLRETRLSVVEFFKELPQFLAKAGPTLKSVYGEDWEKRLQVKEVQANFVHLMVLYNYYKRIYQHLFVLPEKQARGGNGLCLGGGGDAATPVHMRFGWMLFLALRTHVLNHFADLVTCTNGLLAVIIVLIIHIPLTWRRFSFDDKLKFAKRSAEGVNLVGSLCYLYNASEEDVAGMVAKLNEMIKVLIGSPATGMDGGDIPQIGGMNPDGVTYFEGLMEVEQISSNLVILEEDYDGWYRSRGELDERMFINGEDSLIGAVSSSSTTSVCGVKRKRDAVTSAGQGRAVSSGASPSSPCGSPESSPAVMGGVAGGSTCKPPPTPVSITMTTAKWLRTVIAPLSAEPSPELERYLRVFERNIASEMKVRANVILGGIFEARKWRGAGEAGTSDSMWGDQRRLEALKLYYKVLGAMCTAESHRLRSEHLPFLPNERFHRCMLACSAELVLASHKTVTMTFPAVLEPAGITAFDLSKVIEGFVRHEETLPRELKRHLNSIEERLLESMAWEKGSSMFNSLAIAKANLAPEINRLKLMAEPMPALDTSKAQQRSPVDTADGRIGGSKVDDPAGESKGGAASPPRQGSMTAVKGNAGATGGSAEQGESASFMSPARGPSAFTAFSSPQKSRAMPPLLLAFASPQRPNPQAGGETCAETCINVFFQKVLKLAAVRIRNLCERLQQSQQVVERVNRALHHALNHETGLFFNRHIDQIILCCVYGICKVSKVNVTFRDIIYHYRKQPQCKPYVFRNVLLDGSVVWRSGKAGQETGDIIRFYNEVFVPSTKSFLLQVGSSAGVAVPSSVGVPYERNQGEGDPLSW</sequence>
<organism evidence="12">
    <name type="scientific">Physcomitrium patens</name>
    <name type="common">Spreading-leaved earth moss</name>
    <name type="synonym">Physcomitrella patens</name>
    <dbReference type="NCBI Taxonomy" id="3218"/>
    <lineage>
        <taxon>Eukaryota</taxon>
        <taxon>Viridiplantae</taxon>
        <taxon>Streptophyta</taxon>
        <taxon>Embryophyta</taxon>
        <taxon>Bryophyta</taxon>
        <taxon>Bryophytina</taxon>
        <taxon>Bryopsida</taxon>
        <taxon>Funariidae</taxon>
        <taxon>Funariales</taxon>
        <taxon>Funariaceae</taxon>
        <taxon>Physcomitrium</taxon>
    </lineage>
</organism>
<evidence type="ECO:0000256" key="3">
    <source>
        <dbReference type="ARBA" id="ARBA00022491"/>
    </source>
</evidence>
<feature type="region of interest" description="Disordered" evidence="8">
    <location>
        <begin position="1"/>
        <end position="77"/>
    </location>
</feature>
<evidence type="ECO:0000256" key="8">
    <source>
        <dbReference type="SAM" id="MobiDB-lite"/>
    </source>
</evidence>
<evidence type="ECO:0000256" key="7">
    <source>
        <dbReference type="ARBA" id="ARBA00023306"/>
    </source>
</evidence>
<evidence type="ECO:0000259" key="9">
    <source>
        <dbReference type="SMART" id="SM00385"/>
    </source>
</evidence>
<dbReference type="InterPro" id="IPR013763">
    <property type="entry name" value="Cyclin-like_dom"/>
</dbReference>
<feature type="domain" description="Retinoblastoma-associated protein N-terminal" evidence="10">
    <location>
        <begin position="151"/>
        <end position="303"/>
    </location>
</feature>
<dbReference type="FunFam" id="1.10.472.10:FF:000067">
    <property type="entry name" value="Retinoblastoma-related protein 1"/>
    <property type="match status" value="1"/>
</dbReference>
<reference evidence="12" key="1">
    <citation type="journal article" date="2011" name="Plant Cell">
        <title>Physcomitrella Cyclin-Dependent Kinase A Links Cell Cycle Reactivation to Other Cellular Changes during Reprogramming of Leaf Cells.</title>
        <authorList>
            <person name="Ishikawa M."/>
            <person name="Murata T."/>
            <person name="Sato Y."/>
            <person name="Nishiyama T."/>
            <person name="Hiwatashi Y."/>
            <person name="Imai A."/>
            <person name="Kimura M."/>
            <person name="Sugimoto N."/>
            <person name="Akita A."/>
            <person name="Oguri Y."/>
            <person name="Friedman W.E."/>
            <person name="Hasebe M."/>
            <person name="Kubo M."/>
        </authorList>
    </citation>
    <scope>NUCLEOTIDE SEQUENCE</scope>
</reference>
<keyword evidence="7" id="KW-0131">Cell cycle</keyword>
<dbReference type="SMART" id="SM01368">
    <property type="entry name" value="RB_A"/>
    <property type="match status" value="1"/>
</dbReference>
<feature type="region of interest" description="Disordered" evidence="8">
    <location>
        <begin position="450"/>
        <end position="493"/>
    </location>
</feature>
<dbReference type="Pfam" id="PF01857">
    <property type="entry name" value="RB_B"/>
    <property type="match status" value="1"/>
</dbReference>
<dbReference type="InterPro" id="IPR002720">
    <property type="entry name" value="RB_A"/>
</dbReference>
<dbReference type="InterPro" id="IPR024599">
    <property type="entry name" value="RB_N"/>
</dbReference>
<feature type="region of interest" description="Disordered" evidence="8">
    <location>
        <begin position="710"/>
        <end position="791"/>
    </location>
</feature>
<dbReference type="SMART" id="SM01367">
    <property type="entry name" value="DUF3452"/>
    <property type="match status" value="1"/>
</dbReference>
<gene>
    <name evidence="12" type="primary">RBR;1</name>
</gene>
<dbReference type="InterPro" id="IPR028309">
    <property type="entry name" value="RB_fam"/>
</dbReference>
<dbReference type="InterPro" id="IPR002719">
    <property type="entry name" value="RB_B"/>
</dbReference>
<protein>
    <submittedName>
        <fullName evidence="12">Retinoblastoma-related protein1</fullName>
    </submittedName>
</protein>
<dbReference type="SMART" id="SM00385">
    <property type="entry name" value="CYCLIN"/>
    <property type="match status" value="1"/>
</dbReference>
<dbReference type="EMBL" id="AB547334">
    <property type="protein sequence ID" value="BAK64055.1"/>
    <property type="molecule type" value="mRNA"/>
</dbReference>
<keyword evidence="4" id="KW-0805">Transcription regulation</keyword>
<dbReference type="FunFam" id="1.10.472.10:FF:000030">
    <property type="entry name" value="Retinoblastoma-related protein 1"/>
    <property type="match status" value="1"/>
</dbReference>
<comment type="subcellular location">
    <subcellularLocation>
        <location evidence="1">Nucleus</location>
    </subcellularLocation>
</comment>
<dbReference type="InterPro" id="IPR036915">
    <property type="entry name" value="Cyclin-like_sf"/>
</dbReference>
<feature type="compositionally biased region" description="Low complexity" evidence="8">
    <location>
        <begin position="459"/>
        <end position="476"/>
    </location>
</feature>
<evidence type="ECO:0000256" key="5">
    <source>
        <dbReference type="ARBA" id="ARBA00023163"/>
    </source>
</evidence>
<evidence type="ECO:0000256" key="4">
    <source>
        <dbReference type="ARBA" id="ARBA00023015"/>
    </source>
</evidence>
<dbReference type="PANTHER" id="PTHR13742:SF17">
    <property type="entry name" value="RE32990P-RELATED"/>
    <property type="match status" value="1"/>
</dbReference>
<feature type="domain" description="Cyclin-like" evidence="9">
    <location>
        <begin position="837"/>
        <end position="947"/>
    </location>
</feature>
<dbReference type="PANTHER" id="PTHR13742">
    <property type="entry name" value="RETINOBLASTOMA-ASSOCIATED PROTEIN RB -RELATED"/>
    <property type="match status" value="1"/>
</dbReference>
<evidence type="ECO:0000259" key="11">
    <source>
        <dbReference type="SMART" id="SM01368"/>
    </source>
</evidence>
<keyword evidence="6" id="KW-0539">Nucleus</keyword>
<accession>G1UDF4</accession>
<dbReference type="SUPFAM" id="SSF47954">
    <property type="entry name" value="Cyclin-like"/>
    <property type="match status" value="2"/>
</dbReference>
<keyword evidence="5" id="KW-0804">Transcription</keyword>
<proteinExistence type="evidence at transcript level"/>
<keyword evidence="3" id="KW-0678">Repressor</keyword>
<evidence type="ECO:0000256" key="6">
    <source>
        <dbReference type="ARBA" id="ARBA00023242"/>
    </source>
</evidence>
<dbReference type="AlphaFoldDB" id="G1UDF4"/>
<feature type="compositionally biased region" description="Polar residues" evidence="8">
    <location>
        <begin position="64"/>
        <end position="77"/>
    </location>
</feature>
<dbReference type="GO" id="GO:0006357">
    <property type="term" value="P:regulation of transcription by RNA polymerase II"/>
    <property type="evidence" value="ECO:0007669"/>
    <property type="project" value="InterPro"/>
</dbReference>
<name>G1UDF4_PHYPA</name>
<evidence type="ECO:0000313" key="12">
    <source>
        <dbReference type="EMBL" id="BAK64055.1"/>
    </source>
</evidence>
<dbReference type="Pfam" id="PF11934">
    <property type="entry name" value="DUF3452"/>
    <property type="match status" value="1"/>
</dbReference>
<dbReference type="CDD" id="cd20601">
    <property type="entry name" value="CYCLIN_AtRBR_like"/>
    <property type="match status" value="1"/>
</dbReference>
<dbReference type="Gene3D" id="1.10.472.10">
    <property type="entry name" value="Cyclin-like"/>
    <property type="match status" value="2"/>
</dbReference>
<dbReference type="GO" id="GO:0032875">
    <property type="term" value="P:regulation of DNA endoreduplication"/>
    <property type="evidence" value="ECO:0007669"/>
    <property type="project" value="UniProtKB-ARBA"/>
</dbReference>
<dbReference type="Pfam" id="PF01858">
    <property type="entry name" value="RB_A"/>
    <property type="match status" value="1"/>
</dbReference>